<protein>
    <submittedName>
        <fullName evidence="1">Uncharacterized protein</fullName>
    </submittedName>
</protein>
<dbReference type="RefSeq" id="WP_185990933.1">
    <property type="nucleotide sequence ID" value="NZ_JACCAE010000001.1"/>
</dbReference>
<dbReference type="Proteomes" id="UP000554054">
    <property type="component" value="Unassembled WGS sequence"/>
</dbReference>
<reference evidence="1 2" key="1">
    <citation type="submission" date="2020-07" db="EMBL/GenBank/DDBJ databases">
        <title>Sequencing the genomes of 1000 actinobacteria strains.</title>
        <authorList>
            <person name="Klenk H.-P."/>
        </authorList>
    </citation>
    <scope>NUCLEOTIDE SEQUENCE [LARGE SCALE GENOMIC DNA]</scope>
    <source>
        <strain evidence="1 2">DSM 26154</strain>
    </source>
</reference>
<name>A0A852VM27_9MICO</name>
<organism evidence="1 2">
    <name type="scientific">Janibacter cremeus</name>
    <dbReference type="NCBI Taxonomy" id="1285192"/>
    <lineage>
        <taxon>Bacteria</taxon>
        <taxon>Bacillati</taxon>
        <taxon>Actinomycetota</taxon>
        <taxon>Actinomycetes</taxon>
        <taxon>Micrococcales</taxon>
        <taxon>Intrasporangiaceae</taxon>
        <taxon>Janibacter</taxon>
    </lineage>
</organism>
<dbReference type="AlphaFoldDB" id="A0A852VM27"/>
<accession>A0A852VM27</accession>
<sequence length="206" mass="22049">MTAHRIIDRFDGRILGAGSSSGLRFVVGDWARSPLGAFTGVMVATADDRRILLARDEQIAEYVTSTYSFDEIVICPISLAERHDGTRWEVDAGPLRVGLDIGARTGVGRLLRLVPAPLARSRVFATVADPLARVVFPGVRTRGSAGNGRREYYGAQDQHAVEGLSGTWRGSALGALADVTPNPQFGFSSTPARPSVTRVTTTVVRG</sequence>
<evidence type="ECO:0000313" key="1">
    <source>
        <dbReference type="EMBL" id="NYF98082.1"/>
    </source>
</evidence>
<evidence type="ECO:0000313" key="2">
    <source>
        <dbReference type="Proteomes" id="UP000554054"/>
    </source>
</evidence>
<proteinExistence type="predicted"/>
<comment type="caution">
    <text evidence="1">The sequence shown here is derived from an EMBL/GenBank/DDBJ whole genome shotgun (WGS) entry which is preliminary data.</text>
</comment>
<gene>
    <name evidence="1" type="ORF">BJY20_001474</name>
</gene>
<keyword evidence="2" id="KW-1185">Reference proteome</keyword>
<dbReference type="EMBL" id="JACCAE010000001">
    <property type="protein sequence ID" value="NYF98082.1"/>
    <property type="molecule type" value="Genomic_DNA"/>
</dbReference>